<dbReference type="Proteomes" id="UP000191448">
    <property type="component" value="Unassembled WGS sequence"/>
</dbReference>
<feature type="transmembrane region" description="Helical" evidence="1">
    <location>
        <begin position="20"/>
        <end position="38"/>
    </location>
</feature>
<reference evidence="2 3" key="1">
    <citation type="submission" date="2016-02" db="EMBL/GenBank/DDBJ databases">
        <title>Genome sequence of Clostridium thermobutyricum DSM 4928.</title>
        <authorList>
            <person name="Poehlein A."/>
            <person name="Daniel R."/>
        </authorList>
    </citation>
    <scope>NUCLEOTIDE SEQUENCE [LARGE SCALE GENOMIC DNA]</scope>
    <source>
        <strain evidence="2 3">DSM 4928</strain>
    </source>
</reference>
<evidence type="ECO:0008006" key="4">
    <source>
        <dbReference type="Google" id="ProtNLM"/>
    </source>
</evidence>
<sequence length="231" mass="26875">MKNIFNILKYGFKKDKVWDLIGFGLYIVFTLIITSFLGSLIGTVFSFVILIFILIASPIYYFFQGTRRVSRESALLFSTPIKGSEYLLAKVLQYIIKVIPFLLIFLIQVVLTIKNYYGFIEMFDIMRLIILIIDTFIFGIFIFADGLFVFIGLKKYIKNYFLNIVATIALILIFENIIWSILEFIYRFIPFYYIEISGVKTGILDIITILVMTSIYFIFAKDSLKKGIDIN</sequence>
<keyword evidence="1" id="KW-1133">Transmembrane helix</keyword>
<feature type="transmembrane region" description="Helical" evidence="1">
    <location>
        <begin position="125"/>
        <end position="153"/>
    </location>
</feature>
<proteinExistence type="predicted"/>
<feature type="transmembrane region" description="Helical" evidence="1">
    <location>
        <begin position="44"/>
        <end position="63"/>
    </location>
</feature>
<name>A0A1V4ST84_9CLOT</name>
<protein>
    <recommendedName>
        <fullName evidence="4">ABC-2 family transporter protein</fullName>
    </recommendedName>
</protein>
<keyword evidence="1" id="KW-0472">Membrane</keyword>
<feature type="transmembrane region" description="Helical" evidence="1">
    <location>
        <begin position="94"/>
        <end position="113"/>
    </location>
</feature>
<evidence type="ECO:0000256" key="1">
    <source>
        <dbReference type="SAM" id="Phobius"/>
    </source>
</evidence>
<gene>
    <name evidence="2" type="ORF">CLTHE_22830</name>
</gene>
<accession>A0A1V4ST84</accession>
<keyword evidence="1" id="KW-0812">Transmembrane</keyword>
<evidence type="ECO:0000313" key="2">
    <source>
        <dbReference type="EMBL" id="OPX47044.1"/>
    </source>
</evidence>
<dbReference type="OrthoDB" id="1909635at2"/>
<organism evidence="2 3">
    <name type="scientific">Clostridium thermobutyricum DSM 4928</name>
    <dbReference type="NCBI Taxonomy" id="1121339"/>
    <lineage>
        <taxon>Bacteria</taxon>
        <taxon>Bacillati</taxon>
        <taxon>Bacillota</taxon>
        <taxon>Clostridia</taxon>
        <taxon>Eubacteriales</taxon>
        <taxon>Clostridiaceae</taxon>
        <taxon>Clostridium</taxon>
    </lineage>
</organism>
<comment type="caution">
    <text evidence="2">The sequence shown here is derived from an EMBL/GenBank/DDBJ whole genome shotgun (WGS) entry which is preliminary data.</text>
</comment>
<dbReference type="AlphaFoldDB" id="A0A1V4ST84"/>
<dbReference type="RefSeq" id="WP_080023537.1">
    <property type="nucleotide sequence ID" value="NZ_LTAY01000059.1"/>
</dbReference>
<feature type="transmembrane region" description="Helical" evidence="1">
    <location>
        <begin position="202"/>
        <end position="219"/>
    </location>
</feature>
<feature type="transmembrane region" description="Helical" evidence="1">
    <location>
        <begin position="160"/>
        <end position="182"/>
    </location>
</feature>
<evidence type="ECO:0000313" key="3">
    <source>
        <dbReference type="Proteomes" id="UP000191448"/>
    </source>
</evidence>
<dbReference type="EMBL" id="LTAY01000059">
    <property type="protein sequence ID" value="OPX47044.1"/>
    <property type="molecule type" value="Genomic_DNA"/>
</dbReference>